<accession>A0AAW1NGF7</accession>
<protein>
    <submittedName>
        <fullName evidence="1">Uncharacterized protein</fullName>
    </submittedName>
</protein>
<sequence length="272" mass="30383">MGRAHEAVEVAKTVLEVAELAWSAVEHLHHHQHKNPNSQFPGEETRALSDEELIDLRSENKRLTELLEQNLKLLQNLSSSPCFDNDCPPDLYERIVAAVDSEKFLTRLQTLRDGSANGKANEFPFKEPTGADLEAAEILINVDQEEPSWWVWVTDAMVNGTEEERSEIDNESYVVVCEEHVVDGVANFLARCIVSNPKLQKLTPEQLQKTLTKSLGGIDKIEKMLTIWHAGKLFCALTTWGLALAGLYQSRAVLKLAAQGVHHTSKLVLKAI</sequence>
<gene>
    <name evidence="1" type="ORF">RND81_01G218600</name>
</gene>
<dbReference type="Proteomes" id="UP001443914">
    <property type="component" value="Unassembled WGS sequence"/>
</dbReference>
<organism evidence="1 2">
    <name type="scientific">Saponaria officinalis</name>
    <name type="common">Common soapwort</name>
    <name type="synonym">Lychnis saponaria</name>
    <dbReference type="NCBI Taxonomy" id="3572"/>
    <lineage>
        <taxon>Eukaryota</taxon>
        <taxon>Viridiplantae</taxon>
        <taxon>Streptophyta</taxon>
        <taxon>Embryophyta</taxon>
        <taxon>Tracheophyta</taxon>
        <taxon>Spermatophyta</taxon>
        <taxon>Magnoliopsida</taxon>
        <taxon>eudicotyledons</taxon>
        <taxon>Gunneridae</taxon>
        <taxon>Pentapetalae</taxon>
        <taxon>Caryophyllales</taxon>
        <taxon>Caryophyllaceae</taxon>
        <taxon>Caryophylleae</taxon>
        <taxon>Saponaria</taxon>
    </lineage>
</organism>
<evidence type="ECO:0000313" key="1">
    <source>
        <dbReference type="EMBL" id="KAK9758258.1"/>
    </source>
</evidence>
<reference evidence="1" key="1">
    <citation type="submission" date="2024-03" db="EMBL/GenBank/DDBJ databases">
        <title>WGS assembly of Saponaria officinalis var. Norfolk2.</title>
        <authorList>
            <person name="Jenkins J."/>
            <person name="Shu S."/>
            <person name="Grimwood J."/>
            <person name="Barry K."/>
            <person name="Goodstein D."/>
            <person name="Schmutz J."/>
            <person name="Leebens-Mack J."/>
            <person name="Osbourn A."/>
        </authorList>
    </citation>
    <scope>NUCLEOTIDE SEQUENCE [LARGE SCALE GENOMIC DNA]</scope>
    <source>
        <strain evidence="1">JIC</strain>
    </source>
</reference>
<proteinExistence type="predicted"/>
<dbReference type="PANTHER" id="PTHR33874:SF4">
    <property type="entry name" value="EXPRESSED PROTEIN"/>
    <property type="match status" value="1"/>
</dbReference>
<evidence type="ECO:0000313" key="2">
    <source>
        <dbReference type="Proteomes" id="UP001443914"/>
    </source>
</evidence>
<keyword evidence="2" id="KW-1185">Reference proteome</keyword>
<comment type="caution">
    <text evidence="1">The sequence shown here is derived from an EMBL/GenBank/DDBJ whole genome shotgun (WGS) entry which is preliminary data.</text>
</comment>
<dbReference type="EMBL" id="JBDFQZ010000001">
    <property type="protein sequence ID" value="KAK9758258.1"/>
    <property type="molecule type" value="Genomic_DNA"/>
</dbReference>
<name>A0AAW1NGF7_SAPOF</name>
<dbReference type="PANTHER" id="PTHR33874">
    <property type="entry name" value="RING FINGER PROTEIN"/>
    <property type="match status" value="1"/>
</dbReference>
<dbReference type="AlphaFoldDB" id="A0AAW1NGF7"/>